<proteinExistence type="inferred from homology"/>
<dbReference type="InterPro" id="IPR022615">
    <property type="entry name" value="NqrA_C_domain"/>
</dbReference>
<dbReference type="AlphaFoldDB" id="A0A1G6KC09"/>
<evidence type="ECO:0000259" key="9">
    <source>
        <dbReference type="Pfam" id="PF05896"/>
    </source>
</evidence>
<keyword evidence="1 8" id="KW-0813">Transport</keyword>
<organism evidence="12 13">
    <name type="scientific">Williamwhitmania taraxaci</name>
    <dbReference type="NCBI Taxonomy" id="1640674"/>
    <lineage>
        <taxon>Bacteria</taxon>
        <taxon>Pseudomonadati</taxon>
        <taxon>Bacteroidota</taxon>
        <taxon>Bacteroidia</taxon>
        <taxon>Bacteroidales</taxon>
        <taxon>Williamwhitmaniaceae</taxon>
        <taxon>Williamwhitmania</taxon>
    </lineage>
</organism>
<accession>A0A1G6KC09</accession>
<dbReference type="HAMAP" id="MF_00425">
    <property type="entry name" value="NqrA"/>
    <property type="match status" value="1"/>
</dbReference>
<evidence type="ECO:0000256" key="7">
    <source>
        <dbReference type="ARBA" id="ARBA00023201"/>
    </source>
</evidence>
<evidence type="ECO:0000256" key="6">
    <source>
        <dbReference type="ARBA" id="ARBA00023075"/>
    </source>
</evidence>
<keyword evidence="7 8" id="KW-0739">Sodium transport</keyword>
<evidence type="ECO:0000259" key="11">
    <source>
        <dbReference type="Pfam" id="PF24836"/>
    </source>
</evidence>
<dbReference type="Pfam" id="PF11973">
    <property type="entry name" value="NQRA_SLBB"/>
    <property type="match status" value="1"/>
</dbReference>
<comment type="catalytic activity">
    <reaction evidence="8">
        <text>a ubiquinone + n Na(+)(in) + NADH + H(+) = a ubiquinol + n Na(+)(out) + NAD(+)</text>
        <dbReference type="Rhea" id="RHEA:47748"/>
        <dbReference type="Rhea" id="RHEA-COMP:9565"/>
        <dbReference type="Rhea" id="RHEA-COMP:9566"/>
        <dbReference type="ChEBI" id="CHEBI:15378"/>
        <dbReference type="ChEBI" id="CHEBI:16389"/>
        <dbReference type="ChEBI" id="CHEBI:17976"/>
        <dbReference type="ChEBI" id="CHEBI:29101"/>
        <dbReference type="ChEBI" id="CHEBI:57540"/>
        <dbReference type="ChEBI" id="CHEBI:57945"/>
        <dbReference type="EC" id="7.2.1.1"/>
    </reaction>
</comment>
<dbReference type="PANTHER" id="PTHR37839:SF1">
    <property type="entry name" value="NA(+)-TRANSLOCATING NADH-QUINONE REDUCTASE SUBUNIT A"/>
    <property type="match status" value="1"/>
</dbReference>
<dbReference type="Pfam" id="PF24836">
    <property type="entry name" value="NQRA_2nd"/>
    <property type="match status" value="1"/>
</dbReference>
<dbReference type="OrthoDB" id="9774536at2"/>
<feature type="domain" description="NqrA N-terminal barrel-sandwich hybrid" evidence="9">
    <location>
        <begin position="5"/>
        <end position="97"/>
    </location>
</feature>
<dbReference type="NCBIfam" id="TIGR01936">
    <property type="entry name" value="nqrA"/>
    <property type="match status" value="1"/>
</dbReference>
<evidence type="ECO:0000256" key="5">
    <source>
        <dbReference type="ARBA" id="ARBA00023065"/>
    </source>
</evidence>
<reference evidence="12 13" key="1">
    <citation type="submission" date="2016-09" db="EMBL/GenBank/DDBJ databases">
        <authorList>
            <person name="Capua I."/>
            <person name="De Benedictis P."/>
            <person name="Joannis T."/>
            <person name="Lombin L.H."/>
            <person name="Cattoli G."/>
        </authorList>
    </citation>
    <scope>NUCLEOTIDE SEQUENCE [LARGE SCALE GENOMIC DNA]</scope>
    <source>
        <strain evidence="12 13">A7P-90m</strain>
    </source>
</reference>
<name>A0A1G6KC09_9BACT</name>
<keyword evidence="5 8" id="KW-0406">Ion transport</keyword>
<comment type="similarity">
    <text evidence="8">Belongs to the NqrA family.</text>
</comment>
<comment type="function">
    <text evidence="8">NQR complex catalyzes the reduction of ubiquinone-1 to ubiquinol by two successive reactions, coupled with the transport of Na(+) ions from the cytoplasm to the periplasm. NqrA to NqrE are probably involved in the second step, the conversion of ubisemiquinone to ubiquinol.</text>
</comment>
<evidence type="ECO:0000256" key="8">
    <source>
        <dbReference type="HAMAP-Rule" id="MF_00425"/>
    </source>
</evidence>
<keyword evidence="3 8" id="KW-0520">NAD</keyword>
<dbReference type="Pfam" id="PF05896">
    <property type="entry name" value="NQRA_N"/>
    <property type="match status" value="1"/>
</dbReference>
<keyword evidence="4 8" id="KW-0915">Sodium</keyword>
<dbReference type="Proteomes" id="UP000199452">
    <property type="component" value="Unassembled WGS sequence"/>
</dbReference>
<dbReference type="InterPro" id="IPR056147">
    <property type="entry name" value="NQRA_N"/>
</dbReference>
<dbReference type="GO" id="GO:0016655">
    <property type="term" value="F:oxidoreductase activity, acting on NAD(P)H, quinone or similar compound as acceptor"/>
    <property type="evidence" value="ECO:0007669"/>
    <property type="project" value="UniProtKB-UniRule"/>
</dbReference>
<evidence type="ECO:0000256" key="3">
    <source>
        <dbReference type="ARBA" id="ARBA00023027"/>
    </source>
</evidence>
<dbReference type="NCBIfam" id="NF003761">
    <property type="entry name" value="PRK05352.1-4"/>
    <property type="match status" value="1"/>
</dbReference>
<protein>
    <recommendedName>
        <fullName evidence="8">Na(+)-translocating NADH-quinone reductase subunit A</fullName>
        <shortName evidence="8">Na(+)-NQR subunit A</shortName>
        <shortName evidence="8">Na(+)-translocating NQR subunit A</shortName>
        <ecNumber evidence="8">7.2.1.1</ecNumber>
    </recommendedName>
    <alternativeName>
        <fullName evidence="8">NQR complex subunit A</fullName>
    </alternativeName>
    <alternativeName>
        <fullName evidence="8">NQR-1 subunit A</fullName>
    </alternativeName>
</protein>
<keyword evidence="6 8" id="KW-0830">Ubiquinone</keyword>
<evidence type="ECO:0000256" key="2">
    <source>
        <dbReference type="ARBA" id="ARBA00022967"/>
    </source>
</evidence>
<evidence type="ECO:0000259" key="10">
    <source>
        <dbReference type="Pfam" id="PF11973"/>
    </source>
</evidence>
<dbReference type="STRING" id="1640674.SAMN05216323_102423"/>
<evidence type="ECO:0000256" key="1">
    <source>
        <dbReference type="ARBA" id="ARBA00022448"/>
    </source>
</evidence>
<dbReference type="InterPro" id="IPR008703">
    <property type="entry name" value="NqrA"/>
</dbReference>
<dbReference type="EC" id="7.2.1.1" evidence="8"/>
<dbReference type="GO" id="GO:0006814">
    <property type="term" value="P:sodium ion transport"/>
    <property type="evidence" value="ECO:0007669"/>
    <property type="project" value="UniProtKB-UniRule"/>
</dbReference>
<sequence length="450" mass="49550">MSKVIKIRKGLNIKLAGKAEKVLETLDLSSTYAVKPTDFPGLVPKLLVKPDDKVKAGTPLFYDKNRPEVMFSSPVSGTVKSVNRGERRAILEVVVESDGSQDFEQFEVGNFESLSREQIKALLLKSGTWPSIVQRPYAIIANPSDTPKAIFISGWDTAPLASDYDFATTGEETALQKGIDVLRKLTDGLVHLTVASDNAANSILNKINGVELHHISGPHPAGNVGVQIHHIAPINKGEIVWTLDPWSVIIIGRLFLKGTYDAQKVIALAGSEVLKPRYFRIISGASIEKLIGGRVSDNANRCISGNVLTGEKISSRGYLGYYHNMVTVIPEGKHFEFLGWAAPGFNKFSASKTFLSSLLPKKSYRMDTNLNGGERAFVLTNQYDKVVPMDIYPVYLLKAVLAEDIEAMENLGLYEIAEEDFALCEYVCTSKIEVQSIVRKGIELMIKEMN</sequence>
<evidence type="ECO:0000313" key="13">
    <source>
        <dbReference type="Proteomes" id="UP000199452"/>
    </source>
</evidence>
<dbReference type="RefSeq" id="WP_092437705.1">
    <property type="nucleotide sequence ID" value="NZ_FMYP01000024.1"/>
</dbReference>
<evidence type="ECO:0000256" key="4">
    <source>
        <dbReference type="ARBA" id="ARBA00023053"/>
    </source>
</evidence>
<feature type="domain" description="NqrA second alpha/beta" evidence="11">
    <location>
        <begin position="114"/>
        <end position="259"/>
    </location>
</feature>
<dbReference type="Gene3D" id="2.40.50.100">
    <property type="match status" value="1"/>
</dbReference>
<keyword evidence="2 8" id="KW-1278">Translocase</keyword>
<dbReference type="InterPro" id="IPR056148">
    <property type="entry name" value="NQRA_2nd"/>
</dbReference>
<dbReference type="EMBL" id="FMYP01000024">
    <property type="protein sequence ID" value="SDC28530.1"/>
    <property type="molecule type" value="Genomic_DNA"/>
</dbReference>
<comment type="subunit">
    <text evidence="8">Composed of six subunits; NqrA, NqrB, NqrC, NqrD, NqrE and NqrF.</text>
</comment>
<feature type="domain" description="Na(+)-translocating NADH-quinone reductase subunit A C-terminal" evidence="10">
    <location>
        <begin position="265"/>
        <end position="314"/>
    </location>
</feature>
<dbReference type="PANTHER" id="PTHR37839">
    <property type="entry name" value="NA(+)-TRANSLOCATING NADH-QUINONE REDUCTASE SUBUNIT A"/>
    <property type="match status" value="1"/>
</dbReference>
<gene>
    <name evidence="8" type="primary">nqrA</name>
    <name evidence="12" type="ORF">SAMN05216323_102423</name>
</gene>
<keyword evidence="13" id="KW-1185">Reference proteome</keyword>
<evidence type="ECO:0000313" key="12">
    <source>
        <dbReference type="EMBL" id="SDC28530.1"/>
    </source>
</evidence>